<dbReference type="InterPro" id="IPR003103">
    <property type="entry name" value="BAG_domain"/>
</dbReference>
<dbReference type="EMBL" id="KB454513">
    <property type="protein sequence ID" value="EME28954.1"/>
    <property type="molecule type" value="Genomic_DNA"/>
</dbReference>
<dbReference type="Gramene" id="EME28954">
    <property type="protein sequence ID" value="EME28954"/>
    <property type="gene ID" value="Gasu_35300"/>
</dbReference>
<dbReference type="Proteomes" id="UP000030680">
    <property type="component" value="Unassembled WGS sequence"/>
</dbReference>
<dbReference type="Pfam" id="PF02179">
    <property type="entry name" value="BAG"/>
    <property type="match status" value="1"/>
</dbReference>
<evidence type="ECO:0000313" key="3">
    <source>
        <dbReference type="EMBL" id="EME28954.1"/>
    </source>
</evidence>
<dbReference type="InterPro" id="IPR036533">
    <property type="entry name" value="BAG_dom_sf"/>
</dbReference>
<dbReference type="GO" id="GO:0051087">
    <property type="term" value="F:protein-folding chaperone binding"/>
    <property type="evidence" value="ECO:0007669"/>
    <property type="project" value="InterPro"/>
</dbReference>
<dbReference type="GeneID" id="17087787"/>
<reference evidence="4" key="1">
    <citation type="journal article" date="2013" name="Science">
        <title>Gene transfer from bacteria and archaea facilitated evolution of an extremophilic eukaryote.</title>
        <authorList>
            <person name="Schonknecht G."/>
            <person name="Chen W.H."/>
            <person name="Ternes C.M."/>
            <person name="Barbier G.G."/>
            <person name="Shrestha R.P."/>
            <person name="Stanke M."/>
            <person name="Brautigam A."/>
            <person name="Baker B.J."/>
            <person name="Banfield J.F."/>
            <person name="Garavito R.M."/>
            <person name="Carr K."/>
            <person name="Wilkerson C."/>
            <person name="Rensing S.A."/>
            <person name="Gagneul D."/>
            <person name="Dickenson N.E."/>
            <person name="Oesterhelt C."/>
            <person name="Lercher M.J."/>
            <person name="Weber A.P."/>
        </authorList>
    </citation>
    <scope>NUCLEOTIDE SEQUENCE [LARGE SCALE GENOMIC DNA]</scope>
    <source>
        <strain evidence="4">074W</strain>
    </source>
</reference>
<evidence type="ECO:0000259" key="2">
    <source>
        <dbReference type="Pfam" id="PF02179"/>
    </source>
</evidence>
<evidence type="ECO:0000313" key="4">
    <source>
        <dbReference type="Proteomes" id="UP000030680"/>
    </source>
</evidence>
<dbReference type="RefSeq" id="XP_005705474.1">
    <property type="nucleotide sequence ID" value="XM_005705417.1"/>
</dbReference>
<dbReference type="Gene3D" id="1.20.58.120">
    <property type="entry name" value="BAG domain"/>
    <property type="match status" value="1"/>
</dbReference>
<organism evidence="3 4">
    <name type="scientific">Galdieria sulphuraria</name>
    <name type="common">Red alga</name>
    <dbReference type="NCBI Taxonomy" id="130081"/>
    <lineage>
        <taxon>Eukaryota</taxon>
        <taxon>Rhodophyta</taxon>
        <taxon>Bangiophyceae</taxon>
        <taxon>Galdieriales</taxon>
        <taxon>Galdieriaceae</taxon>
        <taxon>Galdieria</taxon>
    </lineage>
</organism>
<accession>M2XZF2</accession>
<keyword evidence="4" id="KW-1185">Reference proteome</keyword>
<dbReference type="OrthoDB" id="10358779at2759"/>
<feature type="compositionally biased region" description="Polar residues" evidence="1">
    <location>
        <begin position="42"/>
        <end position="52"/>
    </location>
</feature>
<dbReference type="AlphaFoldDB" id="M2XZF2"/>
<feature type="region of interest" description="Disordered" evidence="1">
    <location>
        <begin position="1"/>
        <end position="66"/>
    </location>
</feature>
<feature type="domain" description="BAG" evidence="2">
    <location>
        <begin position="131"/>
        <end position="194"/>
    </location>
</feature>
<feature type="compositionally biased region" description="Polar residues" evidence="1">
    <location>
        <begin position="1"/>
        <end position="33"/>
    </location>
</feature>
<protein>
    <recommendedName>
        <fullName evidence="2">BAG domain-containing protein</fullName>
    </recommendedName>
</protein>
<dbReference type="KEGG" id="gsl:Gasu_35300"/>
<dbReference type="SUPFAM" id="SSF63491">
    <property type="entry name" value="BAG domain"/>
    <property type="match status" value="1"/>
</dbReference>
<name>M2XZF2_GALSU</name>
<gene>
    <name evidence="3" type="ORF">Gasu_35300</name>
</gene>
<proteinExistence type="predicted"/>
<sequence length="208" mass="23022">MQRNLGSYEQNSPTTCETVSTENSQGRSANTSLVGGREQKQRQVSNYSTTQIRGGKSSQKKEKPYRQVTRNCKSILSAEQAATIIQKNWKAYQAIKLVAGLRKLLEEETKTLSLTGKGGSHDIEALSAELEVAKALCDVERLEKVSKKCSELQETLTQRTIAVDGIPHGQNDVVRQQRKNTVKTILSLADKADNMKQQVESALDSIKN</sequence>
<evidence type="ECO:0000256" key="1">
    <source>
        <dbReference type="SAM" id="MobiDB-lite"/>
    </source>
</evidence>